<protein>
    <submittedName>
        <fullName evidence="1">Glycosyl transferase family 2</fullName>
    </submittedName>
</protein>
<dbReference type="SUPFAM" id="SSF53448">
    <property type="entry name" value="Nucleotide-diphospho-sugar transferases"/>
    <property type="match status" value="1"/>
</dbReference>
<evidence type="ECO:0000313" key="1">
    <source>
        <dbReference type="EMBL" id="CAB4125312.1"/>
    </source>
</evidence>
<name>A0A6J5KVD7_9CAUD</name>
<keyword evidence="1" id="KW-0808">Transferase</keyword>
<evidence type="ECO:0000313" key="2">
    <source>
        <dbReference type="EMBL" id="CAB5208555.1"/>
    </source>
</evidence>
<dbReference type="InterPro" id="IPR011990">
    <property type="entry name" value="TPR-like_helical_dom_sf"/>
</dbReference>
<gene>
    <name evidence="2" type="ORF">UFOVP181_68</name>
    <name evidence="1" type="ORF">UFOVP57_94</name>
</gene>
<dbReference type="GO" id="GO:0016740">
    <property type="term" value="F:transferase activity"/>
    <property type="evidence" value="ECO:0007669"/>
    <property type="project" value="UniProtKB-KW"/>
</dbReference>
<dbReference type="EMBL" id="LR796187">
    <property type="protein sequence ID" value="CAB4125312.1"/>
    <property type="molecule type" value="Genomic_DNA"/>
</dbReference>
<dbReference type="Gene3D" id="3.90.550.10">
    <property type="entry name" value="Spore Coat Polysaccharide Biosynthesis Protein SpsA, Chain A"/>
    <property type="match status" value="1"/>
</dbReference>
<proteinExistence type="predicted"/>
<dbReference type="EMBL" id="LR798231">
    <property type="protein sequence ID" value="CAB5208555.1"/>
    <property type="molecule type" value="Genomic_DNA"/>
</dbReference>
<dbReference type="Gene3D" id="1.25.40.10">
    <property type="entry name" value="Tetratricopeptide repeat domain"/>
    <property type="match status" value="2"/>
</dbReference>
<reference evidence="1" key="1">
    <citation type="submission" date="2020-04" db="EMBL/GenBank/DDBJ databases">
        <authorList>
            <person name="Chiriac C."/>
            <person name="Salcher M."/>
            <person name="Ghai R."/>
            <person name="Kavagutti S V."/>
        </authorList>
    </citation>
    <scope>NUCLEOTIDE SEQUENCE</scope>
</reference>
<accession>A0A6J5KVD7</accession>
<dbReference type="SUPFAM" id="SSF48452">
    <property type="entry name" value="TPR-like"/>
    <property type="match status" value="1"/>
</dbReference>
<sequence>MNKVKTCVYTIALNEIKFVDQFMEHCKGADLVLVCDTGSTDGTVERLRELGAVVHSIVQKPWRFDIPRNTALSLVPPDIDICLSIDLDEFLQPGWVDAINTAWQASNGTIKRIAYDYIWNWKEDGVTPDVRFFADKIHHRNGFRWQHPCHETLYYEGEGNETRVSIPDLILHHRADPTKSRGQYLHLLKIAVEESPNNDRMSHYYGRELMFNGKYQEAIDELIRHLALPTAQWKEERASSLRFIARCYKDLGETQLSQNWAIKGTLEWPYSREPWLELARSAHANKDWQTCYWASTKCLAITERGLTYISDGSCWGFEPYDHAALAAYNLGLYNEAVVQGKLALELNPDDARLTANLDFYEARVQPISS</sequence>
<dbReference type="InterPro" id="IPR029044">
    <property type="entry name" value="Nucleotide-diphossugar_trans"/>
</dbReference>
<dbReference type="Pfam" id="PF13704">
    <property type="entry name" value="Glyco_tranf_2_4"/>
    <property type="match status" value="1"/>
</dbReference>
<organism evidence="1">
    <name type="scientific">uncultured Caudovirales phage</name>
    <dbReference type="NCBI Taxonomy" id="2100421"/>
    <lineage>
        <taxon>Viruses</taxon>
        <taxon>Duplodnaviria</taxon>
        <taxon>Heunggongvirae</taxon>
        <taxon>Uroviricota</taxon>
        <taxon>Caudoviricetes</taxon>
        <taxon>Peduoviridae</taxon>
        <taxon>Maltschvirus</taxon>
        <taxon>Maltschvirus maltsch</taxon>
    </lineage>
</organism>